<name>A0A367KR09_RHIST</name>
<evidence type="ECO:0000313" key="8">
    <source>
        <dbReference type="Proteomes" id="UP000253551"/>
    </source>
</evidence>
<feature type="compositionally biased region" description="Acidic residues" evidence="5">
    <location>
        <begin position="175"/>
        <end position="185"/>
    </location>
</feature>
<keyword evidence="8" id="KW-1185">Reference proteome</keyword>
<feature type="compositionally biased region" description="Polar residues" evidence="5">
    <location>
        <begin position="157"/>
        <end position="169"/>
    </location>
</feature>
<dbReference type="GO" id="GO:0006355">
    <property type="term" value="P:regulation of DNA-templated transcription"/>
    <property type="evidence" value="ECO:0007669"/>
    <property type="project" value="InterPro"/>
</dbReference>
<dbReference type="Proteomes" id="UP000253551">
    <property type="component" value="Unassembled WGS sequence"/>
</dbReference>
<dbReference type="Pfam" id="PF00320">
    <property type="entry name" value="GATA"/>
    <property type="match status" value="1"/>
</dbReference>
<keyword evidence="2 4" id="KW-0863">Zinc-finger</keyword>
<dbReference type="SMART" id="SM00401">
    <property type="entry name" value="ZnF_GATA"/>
    <property type="match status" value="1"/>
</dbReference>
<sequence>MSSSALIAARKRVETSLKKIEIPTQDDPEKAEDCSNGSLYLSLLQSRFNWSTSVFVKYKPDSEQQPRRAVITRRKWPNMKYIGHCTLHAGPHLFEDTIFYEANRFESWTDIITAHQNVKSPSKKKKPNKESDKELEDQESTDSVEKQEGQKIESESPMESTETAMNIDSSQKDNNEEETVTDDMQLDPTENHDAPQHVLKWTDIVFELKDVPSERFVFPKESLVSVNDDPLQLRASFTLPLDPAIADEFFGEPINKILKYGHTCNIEYVQNIIKAENHKPKLTYEQYEPTNILLSNINSELVDALKKTVDDSREVKKILSLKAGLFPRKKYIQYSNTTKMNEMEALLNRILTMPDLLTGPIMAEKKRNEILNAIKLGKRERDEKFEAELPKTKLPGVRDESILRCSYCATKYTTMWRSGPGGHGTLCNSCGIQWKREEILKGASMISLNEERKVLKEKRERDRQSEALEMERTERENKKHQKKQERGTIDMAVLDSQTDNTSTFAAQLIQQRQAKSKNISSSPVNNESLQKLAPVCTSKQTPNTTLISAPLPKVFTSTQTANTLQPAQSYSLYSSGGIPLPTLSVDFGGTLVFAHPNCGITLLDSFFSIRLCKDGHEPMLIQFDKKELADSVFQVLNEGGLQNPREVLKMIVATEPKKITAYGSTATVDKEYPITVRFLEKLDPSGGAVVQRILQRWLITFLQ</sequence>
<dbReference type="SUPFAM" id="SSF57716">
    <property type="entry name" value="Glucocorticoid receptor-like (DNA-binding domain)"/>
    <property type="match status" value="1"/>
</dbReference>
<evidence type="ECO:0000313" key="7">
    <source>
        <dbReference type="EMBL" id="RCI04655.1"/>
    </source>
</evidence>
<dbReference type="AlphaFoldDB" id="A0A367KR09"/>
<evidence type="ECO:0000256" key="4">
    <source>
        <dbReference type="PROSITE-ProRule" id="PRU00094"/>
    </source>
</evidence>
<feature type="region of interest" description="Disordered" evidence="5">
    <location>
        <begin position="117"/>
        <end position="194"/>
    </location>
</feature>
<dbReference type="PROSITE" id="PS50114">
    <property type="entry name" value="GATA_ZN_FINGER_2"/>
    <property type="match status" value="1"/>
</dbReference>
<accession>A0A367KR09</accession>
<dbReference type="CDD" id="cd00202">
    <property type="entry name" value="ZnF_GATA"/>
    <property type="match status" value="1"/>
</dbReference>
<feature type="compositionally biased region" description="Acidic residues" evidence="5">
    <location>
        <begin position="133"/>
        <end position="142"/>
    </location>
</feature>
<dbReference type="GO" id="GO:0043565">
    <property type="term" value="F:sequence-specific DNA binding"/>
    <property type="evidence" value="ECO:0007669"/>
    <property type="project" value="InterPro"/>
</dbReference>
<dbReference type="OrthoDB" id="2162994at2759"/>
<feature type="compositionally biased region" description="Basic and acidic residues" evidence="5">
    <location>
        <begin position="143"/>
        <end position="154"/>
    </location>
</feature>
<dbReference type="GO" id="GO:0008270">
    <property type="term" value="F:zinc ion binding"/>
    <property type="evidence" value="ECO:0007669"/>
    <property type="project" value="UniProtKB-KW"/>
</dbReference>
<evidence type="ECO:0000256" key="3">
    <source>
        <dbReference type="ARBA" id="ARBA00022833"/>
    </source>
</evidence>
<keyword evidence="1" id="KW-0479">Metal-binding</keyword>
<evidence type="ECO:0000256" key="2">
    <source>
        <dbReference type="ARBA" id="ARBA00022771"/>
    </source>
</evidence>
<dbReference type="STRING" id="4846.A0A367KR09"/>
<evidence type="ECO:0000256" key="5">
    <source>
        <dbReference type="SAM" id="MobiDB-lite"/>
    </source>
</evidence>
<dbReference type="Gene3D" id="3.30.50.10">
    <property type="entry name" value="Erythroid Transcription Factor GATA-1, subunit A"/>
    <property type="match status" value="1"/>
</dbReference>
<feature type="domain" description="GATA-type" evidence="6">
    <location>
        <begin position="399"/>
        <end position="458"/>
    </location>
</feature>
<dbReference type="PANTHER" id="PTHR47255">
    <property type="entry name" value="GATA TRANSCRIPTION FACTOR 22-RELATED"/>
    <property type="match status" value="1"/>
</dbReference>
<organism evidence="7 8">
    <name type="scientific">Rhizopus stolonifer</name>
    <name type="common">Rhizopus nigricans</name>
    <dbReference type="NCBI Taxonomy" id="4846"/>
    <lineage>
        <taxon>Eukaryota</taxon>
        <taxon>Fungi</taxon>
        <taxon>Fungi incertae sedis</taxon>
        <taxon>Mucoromycota</taxon>
        <taxon>Mucoromycotina</taxon>
        <taxon>Mucoromycetes</taxon>
        <taxon>Mucorales</taxon>
        <taxon>Mucorineae</taxon>
        <taxon>Rhizopodaceae</taxon>
        <taxon>Rhizopus</taxon>
    </lineage>
</organism>
<comment type="caution">
    <text evidence="7">The sequence shown here is derived from an EMBL/GenBank/DDBJ whole genome shotgun (WGS) entry which is preliminary data.</text>
</comment>
<dbReference type="InterPro" id="IPR052138">
    <property type="entry name" value="GATA_ZnFinger_Domain"/>
</dbReference>
<keyword evidence="3" id="KW-0862">Zinc</keyword>
<gene>
    <name evidence="7" type="ORF">CU098_011851</name>
</gene>
<dbReference type="InterPro" id="IPR013088">
    <property type="entry name" value="Znf_NHR/GATA"/>
</dbReference>
<feature type="compositionally biased region" description="Basic and acidic residues" evidence="5">
    <location>
        <begin position="455"/>
        <end position="477"/>
    </location>
</feature>
<reference evidence="7 8" key="1">
    <citation type="journal article" date="2018" name="G3 (Bethesda)">
        <title>Phylogenetic and Phylogenomic Definition of Rhizopus Species.</title>
        <authorList>
            <person name="Gryganskyi A.P."/>
            <person name="Golan J."/>
            <person name="Dolatabadi S."/>
            <person name="Mondo S."/>
            <person name="Robb S."/>
            <person name="Idnurm A."/>
            <person name="Muszewska A."/>
            <person name="Steczkiewicz K."/>
            <person name="Masonjones S."/>
            <person name="Liao H.L."/>
            <person name="Gajdeczka M.T."/>
            <person name="Anike F."/>
            <person name="Vuek A."/>
            <person name="Anishchenko I.M."/>
            <person name="Voigt K."/>
            <person name="de Hoog G.S."/>
            <person name="Smith M.E."/>
            <person name="Heitman J."/>
            <person name="Vilgalys R."/>
            <person name="Stajich J.E."/>
        </authorList>
    </citation>
    <scope>NUCLEOTIDE SEQUENCE [LARGE SCALE GENOMIC DNA]</scope>
    <source>
        <strain evidence="7 8">LSU 92-RS-03</strain>
    </source>
</reference>
<proteinExistence type="predicted"/>
<dbReference type="PANTHER" id="PTHR47255:SF4">
    <property type="entry name" value="GATA ZINC FINGER DOMAIN-CONTAINING PROTEIN 12"/>
    <property type="match status" value="1"/>
</dbReference>
<feature type="region of interest" description="Disordered" evidence="5">
    <location>
        <begin position="455"/>
        <end position="489"/>
    </location>
</feature>
<evidence type="ECO:0000256" key="1">
    <source>
        <dbReference type="ARBA" id="ARBA00022723"/>
    </source>
</evidence>
<evidence type="ECO:0000259" key="6">
    <source>
        <dbReference type="PROSITE" id="PS50114"/>
    </source>
</evidence>
<dbReference type="EMBL" id="PJQM01000617">
    <property type="protein sequence ID" value="RCI04655.1"/>
    <property type="molecule type" value="Genomic_DNA"/>
</dbReference>
<dbReference type="InterPro" id="IPR000679">
    <property type="entry name" value="Znf_GATA"/>
</dbReference>
<protein>
    <recommendedName>
        <fullName evidence="6">GATA-type domain-containing protein</fullName>
    </recommendedName>
</protein>